<evidence type="ECO:0000256" key="3">
    <source>
        <dbReference type="ARBA" id="ARBA00022692"/>
    </source>
</evidence>
<feature type="compositionally biased region" description="Polar residues" evidence="10">
    <location>
        <begin position="305"/>
        <end position="324"/>
    </location>
</feature>
<dbReference type="Proteomes" id="UP000579812">
    <property type="component" value="Unassembled WGS sequence"/>
</dbReference>
<comment type="subcellular location">
    <subcellularLocation>
        <location evidence="1">Cell membrane</location>
        <topology evidence="1">Multi-pass membrane protein</topology>
    </subcellularLocation>
</comment>
<keyword evidence="8 9" id="KW-0807">Transducer</keyword>
<dbReference type="PANTHER" id="PTHR45822">
    <property type="entry name" value="FREE FATTY ACID RECEPTOR 2-RELATED"/>
    <property type="match status" value="1"/>
</dbReference>
<dbReference type="PROSITE" id="PS50262">
    <property type="entry name" value="G_PROTEIN_RECEP_F1_2"/>
    <property type="match status" value="3"/>
</dbReference>
<protein>
    <recommendedName>
        <fullName evidence="12">G-protein coupled receptors family 1 profile domain-containing protein</fullName>
    </recommendedName>
</protein>
<feature type="transmembrane region" description="Helical" evidence="11">
    <location>
        <begin position="45"/>
        <end position="62"/>
    </location>
</feature>
<keyword evidence="14" id="KW-1185">Reference proteome</keyword>
<feature type="transmembrane region" description="Helical" evidence="11">
    <location>
        <begin position="509"/>
        <end position="530"/>
    </location>
</feature>
<keyword evidence="6 11" id="KW-0472">Membrane</keyword>
<evidence type="ECO:0000256" key="10">
    <source>
        <dbReference type="SAM" id="MobiDB-lite"/>
    </source>
</evidence>
<feature type="transmembrane region" description="Helical" evidence="11">
    <location>
        <begin position="350"/>
        <end position="369"/>
    </location>
</feature>
<evidence type="ECO:0000256" key="8">
    <source>
        <dbReference type="ARBA" id="ARBA00023224"/>
    </source>
</evidence>
<dbReference type="PANTHER" id="PTHR45822:SF3">
    <property type="entry name" value="FREE FATTY ACID RECEPTOR 3-LIKE-RELATED"/>
    <property type="match status" value="1"/>
</dbReference>
<gene>
    <name evidence="13" type="ORF">G5714_018833</name>
</gene>
<evidence type="ECO:0000256" key="1">
    <source>
        <dbReference type="ARBA" id="ARBA00004651"/>
    </source>
</evidence>
<dbReference type="GO" id="GO:0071398">
    <property type="term" value="P:cellular response to fatty acid"/>
    <property type="evidence" value="ECO:0007669"/>
    <property type="project" value="TreeGrafter"/>
</dbReference>
<dbReference type="InterPro" id="IPR013312">
    <property type="entry name" value="GPR40-rel_orph"/>
</dbReference>
<feature type="transmembrane region" description="Helical" evidence="11">
    <location>
        <begin position="216"/>
        <end position="235"/>
    </location>
</feature>
<evidence type="ECO:0000256" key="7">
    <source>
        <dbReference type="ARBA" id="ARBA00023170"/>
    </source>
</evidence>
<evidence type="ECO:0000313" key="13">
    <source>
        <dbReference type="EMBL" id="KAF4100637.1"/>
    </source>
</evidence>
<dbReference type="InterPro" id="IPR017452">
    <property type="entry name" value="GPCR_Rhodpsn_7TM"/>
</dbReference>
<feature type="transmembrane region" description="Helical" evidence="11">
    <location>
        <begin position="125"/>
        <end position="145"/>
    </location>
</feature>
<keyword evidence="2" id="KW-1003">Cell membrane</keyword>
<dbReference type="GO" id="GO:0004930">
    <property type="term" value="F:G protein-coupled receptor activity"/>
    <property type="evidence" value="ECO:0007669"/>
    <property type="project" value="UniProtKB-KW"/>
</dbReference>
<feature type="transmembrane region" description="Helical" evidence="11">
    <location>
        <begin position="614"/>
        <end position="637"/>
    </location>
</feature>
<sequence length="755" mass="84967">MELTVSSFVSLLVYILTFLLGLPGNLLVLFVYIRKARKHGATPNVVYALNLCVANLALVSWMPVKVAETLQGWALPAAVCPVYSFFLFSSVYGSSLILTAVVVGRYLSIAYPITYKLYRRARTSCLVSAILWILVLVHLGFAYIAEGGGHFVSLSEENVSACYENFTQEQLKVLVPLRLEMALLLFLVPLVLSAFCTLRCLVLVRHSALPSVGKRRVLAIALSTLVVFVVCYLPYNVSHVVGFVLYTNVEWRSEAMLSSSCNVFLEPVVMLMLSPWTPRDLVDRLCRKRRKAPCKSWHQKHWNRASRNPQTTTTQAASVISHGQSKNDRAKANKADSSISDLIRIHRKPIPIDIFMLNLAASDLVFLTFLPVKMKEAADNMVWNMPGALCRFSLFMFFLPLYSSSLFLAAISAERYVCVAFPVRYGLMAKLDYQLLLSVYILTFLIGLPANILAFFTFCRKVYRKPTPIDILLLNLTISDLIFLAVLPFKMKEATDNLNWSLPYYLCPISSFLFFSTIYTSTLFLTAISIERYLGVAFPIRYALGRRPRNAVIASCFLWLLGSLNLSIVYIVPYIASSDNSSYSKLQPNPHVTICYDNFTIEQLNILLPARLELFLVLFCIPLLICCFCYINFIRILSNLPHLGRRRRLRAIGLAVGTLLVFTICFSPYNISHVVGFIHGNSEWWRNFALISSTLNACLDPIIFYFSSAAVRSAIRACVNGLKEKIHIVEYRSCCSAGPSKTEAYKETNPPIDLG</sequence>
<dbReference type="InterPro" id="IPR000276">
    <property type="entry name" value="GPCR_Rhodpsn"/>
</dbReference>
<dbReference type="CDD" id="cd15170">
    <property type="entry name" value="7tmA_FFAR2_FFAR3"/>
    <property type="match status" value="1"/>
</dbReference>
<evidence type="ECO:0000256" key="5">
    <source>
        <dbReference type="ARBA" id="ARBA00023040"/>
    </source>
</evidence>
<feature type="transmembrane region" description="Helical" evidence="11">
    <location>
        <begin position="551"/>
        <end position="576"/>
    </location>
</feature>
<feature type="transmembrane region" description="Helical" evidence="11">
    <location>
        <begin position="181"/>
        <end position="204"/>
    </location>
</feature>
<keyword evidence="4 11" id="KW-1133">Transmembrane helix</keyword>
<feature type="domain" description="G-protein coupled receptors family 1 profile" evidence="12">
    <location>
        <begin position="24"/>
        <end position="270"/>
    </location>
</feature>
<keyword evidence="3 9" id="KW-0812">Transmembrane</keyword>
<evidence type="ECO:0000256" key="6">
    <source>
        <dbReference type="ARBA" id="ARBA00023136"/>
    </source>
</evidence>
<feature type="transmembrane region" description="Helical" evidence="11">
    <location>
        <begin position="471"/>
        <end position="489"/>
    </location>
</feature>
<dbReference type="PRINTS" id="PR00237">
    <property type="entry name" value="GPCRRHODOPSN"/>
</dbReference>
<feature type="transmembrane region" description="Helical" evidence="11">
    <location>
        <begin position="437"/>
        <end position="459"/>
    </location>
</feature>
<proteinExistence type="inferred from homology"/>
<feature type="domain" description="G-protein coupled receptors family 1 profile" evidence="12">
    <location>
        <begin position="335"/>
        <end position="449"/>
    </location>
</feature>
<evidence type="ECO:0000259" key="12">
    <source>
        <dbReference type="PROSITE" id="PS50262"/>
    </source>
</evidence>
<evidence type="ECO:0000256" key="4">
    <source>
        <dbReference type="ARBA" id="ARBA00022989"/>
    </source>
</evidence>
<feature type="transmembrane region" description="Helical" evidence="11">
    <location>
        <begin position="649"/>
        <end position="672"/>
    </location>
</feature>
<feature type="transmembrane region" description="Helical" evidence="11">
    <location>
        <begin position="82"/>
        <end position="104"/>
    </location>
</feature>
<evidence type="ECO:0000256" key="9">
    <source>
        <dbReference type="RuleBase" id="RU000688"/>
    </source>
</evidence>
<keyword evidence="5 9" id="KW-0297">G-protein coupled receptor</keyword>
<accession>A0A7J6C059</accession>
<feature type="transmembrane region" description="Helical" evidence="11">
    <location>
        <begin position="684"/>
        <end position="706"/>
    </location>
</feature>
<organism evidence="13 14">
    <name type="scientific">Onychostoma macrolepis</name>
    <dbReference type="NCBI Taxonomy" id="369639"/>
    <lineage>
        <taxon>Eukaryota</taxon>
        <taxon>Metazoa</taxon>
        <taxon>Chordata</taxon>
        <taxon>Craniata</taxon>
        <taxon>Vertebrata</taxon>
        <taxon>Euteleostomi</taxon>
        <taxon>Actinopterygii</taxon>
        <taxon>Neopterygii</taxon>
        <taxon>Teleostei</taxon>
        <taxon>Ostariophysi</taxon>
        <taxon>Cypriniformes</taxon>
        <taxon>Cyprinidae</taxon>
        <taxon>Acrossocheilinae</taxon>
        <taxon>Onychostoma</taxon>
    </lineage>
</organism>
<dbReference type="SUPFAM" id="SSF81321">
    <property type="entry name" value="Family A G protein-coupled receptor-like"/>
    <property type="match status" value="3"/>
</dbReference>
<feature type="region of interest" description="Disordered" evidence="10">
    <location>
        <begin position="301"/>
        <end position="333"/>
    </location>
</feature>
<comment type="caution">
    <text evidence="13">The sequence shown here is derived from an EMBL/GenBank/DDBJ whole genome shotgun (WGS) entry which is preliminary data.</text>
</comment>
<dbReference type="AlphaFoldDB" id="A0A7J6C059"/>
<dbReference type="GO" id="GO:0005886">
    <property type="term" value="C:plasma membrane"/>
    <property type="evidence" value="ECO:0007669"/>
    <property type="project" value="UniProtKB-SubCell"/>
</dbReference>
<dbReference type="PRINTS" id="PR01904">
    <property type="entry name" value="GPR40FAMILY"/>
</dbReference>
<dbReference type="Gene3D" id="1.20.1070.10">
    <property type="entry name" value="Rhodopsin 7-helix transmembrane proteins"/>
    <property type="match status" value="3"/>
</dbReference>
<feature type="domain" description="G-protein coupled receptors family 1 profile" evidence="12">
    <location>
        <begin position="450"/>
        <end position="704"/>
    </location>
</feature>
<feature type="transmembrane region" description="Helical" evidence="11">
    <location>
        <begin position="12"/>
        <end position="33"/>
    </location>
</feature>
<keyword evidence="7 9" id="KW-0675">Receptor</keyword>
<comment type="similarity">
    <text evidence="9">Belongs to the G-protein coupled receptor 1 family.</text>
</comment>
<name>A0A7J6C059_9TELE</name>
<reference evidence="13 14" key="1">
    <citation type="submission" date="2020-04" db="EMBL/GenBank/DDBJ databases">
        <title>Chromosome-level genome assembly of a cyprinid fish Onychostoma macrolepis by integration of Nanopore Sequencing, Bionano and Hi-C technology.</title>
        <authorList>
            <person name="Wang D."/>
        </authorList>
    </citation>
    <scope>NUCLEOTIDE SEQUENCE [LARGE SCALE GENOMIC DNA]</scope>
    <source>
        <strain evidence="13">SWU-2019</strain>
        <tissue evidence="13">Muscle</tissue>
    </source>
</reference>
<dbReference type="EMBL" id="JAAMOB010000019">
    <property type="protein sequence ID" value="KAF4100637.1"/>
    <property type="molecule type" value="Genomic_DNA"/>
</dbReference>
<dbReference type="PROSITE" id="PS00237">
    <property type="entry name" value="G_PROTEIN_RECEP_F1_1"/>
    <property type="match status" value="1"/>
</dbReference>
<dbReference type="Pfam" id="PF00001">
    <property type="entry name" value="7tm_1"/>
    <property type="match status" value="2"/>
</dbReference>
<evidence type="ECO:0000313" key="14">
    <source>
        <dbReference type="Proteomes" id="UP000579812"/>
    </source>
</evidence>
<evidence type="ECO:0000256" key="2">
    <source>
        <dbReference type="ARBA" id="ARBA00022475"/>
    </source>
</evidence>
<evidence type="ECO:0000256" key="11">
    <source>
        <dbReference type="SAM" id="Phobius"/>
    </source>
</evidence>